<accession>A0A2G9HJV5</accession>
<dbReference type="OrthoDB" id="1918565at2759"/>
<name>A0A2G9HJV5_9LAMI</name>
<organism evidence="1 2">
    <name type="scientific">Handroanthus impetiginosus</name>
    <dbReference type="NCBI Taxonomy" id="429701"/>
    <lineage>
        <taxon>Eukaryota</taxon>
        <taxon>Viridiplantae</taxon>
        <taxon>Streptophyta</taxon>
        <taxon>Embryophyta</taxon>
        <taxon>Tracheophyta</taxon>
        <taxon>Spermatophyta</taxon>
        <taxon>Magnoliopsida</taxon>
        <taxon>eudicotyledons</taxon>
        <taxon>Gunneridae</taxon>
        <taxon>Pentapetalae</taxon>
        <taxon>asterids</taxon>
        <taxon>lamiids</taxon>
        <taxon>Lamiales</taxon>
        <taxon>Bignoniaceae</taxon>
        <taxon>Crescentiina</taxon>
        <taxon>Tabebuia alliance</taxon>
        <taxon>Handroanthus</taxon>
    </lineage>
</organism>
<dbReference type="PANTHER" id="PTHR32278:SF116">
    <property type="entry name" value="F-BOX PROTEIN PP2-B10-LIKE"/>
    <property type="match status" value="1"/>
</dbReference>
<dbReference type="STRING" id="429701.A0A2G9HJV5"/>
<dbReference type="AlphaFoldDB" id="A0A2G9HJV5"/>
<reference evidence="2" key="1">
    <citation type="journal article" date="2018" name="Gigascience">
        <title>Genome assembly of the Pink Ipe (Handroanthus impetiginosus, Bignoniaceae), a highly valued, ecologically keystone Neotropical timber forest tree.</title>
        <authorList>
            <person name="Silva-Junior O.B."/>
            <person name="Grattapaglia D."/>
            <person name="Novaes E."/>
            <person name="Collevatti R.G."/>
        </authorList>
    </citation>
    <scope>NUCLEOTIDE SEQUENCE [LARGE SCALE GENOMIC DNA]</scope>
    <source>
        <strain evidence="2">cv. UFG-1</strain>
    </source>
</reference>
<dbReference type="InterPro" id="IPR025886">
    <property type="entry name" value="PP2-like"/>
</dbReference>
<evidence type="ECO:0000313" key="1">
    <source>
        <dbReference type="EMBL" id="PIN17713.1"/>
    </source>
</evidence>
<dbReference type="EMBL" id="NKXS01001616">
    <property type="protein sequence ID" value="PIN17713.1"/>
    <property type="molecule type" value="Genomic_DNA"/>
</dbReference>
<protein>
    <submittedName>
        <fullName evidence="1">Uncharacterized protein</fullName>
    </submittedName>
</protein>
<sequence>MLGARELEISWAAGDTSEYWTWTPHADSRFPEVAQLEFVWWLDIRGKINTRLLSPKTSYAAFLVFKLAEWSQGLHVANAMIRFIDDESNKVAEERAHVVHLQIVDHIKGKIAVNRADGWMEVEMGNFYCDEGDEGEVEVRLFEISEWDKEGLIVEGLEFRPLY</sequence>
<proteinExistence type="predicted"/>
<dbReference type="Proteomes" id="UP000231279">
    <property type="component" value="Unassembled WGS sequence"/>
</dbReference>
<dbReference type="Pfam" id="PF14299">
    <property type="entry name" value="PP2"/>
    <property type="match status" value="1"/>
</dbReference>
<gene>
    <name evidence="1" type="ORF">CDL12_09623</name>
</gene>
<keyword evidence="2" id="KW-1185">Reference proteome</keyword>
<dbReference type="PANTHER" id="PTHR32278">
    <property type="entry name" value="F-BOX DOMAIN-CONTAINING PROTEIN"/>
    <property type="match status" value="1"/>
</dbReference>
<evidence type="ECO:0000313" key="2">
    <source>
        <dbReference type="Proteomes" id="UP000231279"/>
    </source>
</evidence>
<comment type="caution">
    <text evidence="1">The sequence shown here is derived from an EMBL/GenBank/DDBJ whole genome shotgun (WGS) entry which is preliminary data.</text>
</comment>